<dbReference type="PANTHER" id="PTHR32546">
    <property type="entry name" value="G-PROTEIN COUPLED RECEPTOR 158-RELATED"/>
    <property type="match status" value="1"/>
</dbReference>
<dbReference type="InterPro" id="IPR043458">
    <property type="entry name" value="GPR158/179"/>
</dbReference>
<keyword evidence="3" id="KW-1003">Cell membrane</keyword>
<dbReference type="Proteomes" id="UP000663852">
    <property type="component" value="Unassembled WGS sequence"/>
</dbReference>
<evidence type="ECO:0000256" key="3">
    <source>
        <dbReference type="ARBA" id="ARBA00022475"/>
    </source>
</evidence>
<comment type="subcellular location">
    <subcellularLocation>
        <location evidence="1">Cell membrane</location>
        <topology evidence="1">Multi-pass membrane protein</topology>
    </subcellularLocation>
</comment>
<dbReference type="GO" id="GO:0004930">
    <property type="term" value="F:G protein-coupled receptor activity"/>
    <property type="evidence" value="ECO:0007669"/>
    <property type="project" value="UniProtKB-KW"/>
</dbReference>
<protein>
    <recommendedName>
        <fullName evidence="10">GPR158/179 extracellular domain-containing protein</fullName>
    </recommendedName>
</protein>
<keyword evidence="7" id="KW-0325">Glycoprotein</keyword>
<gene>
    <name evidence="11" type="ORF">EDS130_LOCUS13452</name>
</gene>
<dbReference type="PANTHER" id="PTHR32546:SF26">
    <property type="entry name" value="SMOG, ISOFORM D"/>
    <property type="match status" value="1"/>
</dbReference>
<evidence type="ECO:0000256" key="1">
    <source>
        <dbReference type="ARBA" id="ARBA00004651"/>
    </source>
</evidence>
<dbReference type="Gene3D" id="3.40.630.30">
    <property type="match status" value="1"/>
</dbReference>
<name>A0A814EYU1_ADIRI</name>
<proteinExistence type="inferred from homology"/>
<evidence type="ECO:0000313" key="11">
    <source>
        <dbReference type="EMBL" id="CAF0972631.1"/>
    </source>
</evidence>
<keyword evidence="4 9" id="KW-0732">Signal</keyword>
<dbReference type="GO" id="GO:0005886">
    <property type="term" value="C:plasma membrane"/>
    <property type="evidence" value="ECO:0007669"/>
    <property type="project" value="UniProtKB-SubCell"/>
</dbReference>
<feature type="domain" description="GPR158/179 extracellular" evidence="10">
    <location>
        <begin position="347"/>
        <end position="451"/>
    </location>
</feature>
<dbReference type="OrthoDB" id="2115692at2759"/>
<feature type="chain" id="PRO_5032807094" description="GPR158/179 extracellular domain-containing protein" evidence="9">
    <location>
        <begin position="20"/>
        <end position="1121"/>
    </location>
</feature>
<dbReference type="EMBL" id="CAJNOJ010000053">
    <property type="protein sequence ID" value="CAF0972631.1"/>
    <property type="molecule type" value="Genomic_DNA"/>
</dbReference>
<evidence type="ECO:0000256" key="8">
    <source>
        <dbReference type="ARBA" id="ARBA00023224"/>
    </source>
</evidence>
<evidence type="ECO:0000313" key="12">
    <source>
        <dbReference type="Proteomes" id="UP000663852"/>
    </source>
</evidence>
<evidence type="ECO:0000256" key="7">
    <source>
        <dbReference type="ARBA" id="ARBA00023180"/>
    </source>
</evidence>
<evidence type="ECO:0000256" key="2">
    <source>
        <dbReference type="ARBA" id="ARBA00007242"/>
    </source>
</evidence>
<feature type="domain" description="GPR158/179 extracellular" evidence="10">
    <location>
        <begin position="735"/>
        <end position="839"/>
    </location>
</feature>
<keyword evidence="6" id="KW-0675">Receptor</keyword>
<evidence type="ECO:0000256" key="4">
    <source>
        <dbReference type="ARBA" id="ARBA00022729"/>
    </source>
</evidence>
<keyword evidence="5" id="KW-0297">G-protein coupled receptor</keyword>
<evidence type="ECO:0000256" key="5">
    <source>
        <dbReference type="ARBA" id="ARBA00023040"/>
    </source>
</evidence>
<dbReference type="SUPFAM" id="SSF55729">
    <property type="entry name" value="Acyl-CoA N-acyltransferases (Nat)"/>
    <property type="match status" value="1"/>
</dbReference>
<dbReference type="InterPro" id="IPR016181">
    <property type="entry name" value="Acyl_CoA_acyltransferase"/>
</dbReference>
<evidence type="ECO:0000256" key="6">
    <source>
        <dbReference type="ARBA" id="ARBA00023170"/>
    </source>
</evidence>
<dbReference type="Pfam" id="PF22572">
    <property type="entry name" value="GPR158_179_EC"/>
    <property type="match status" value="2"/>
</dbReference>
<comment type="similarity">
    <text evidence="2">Belongs to the G-protein coupled receptor 3 family.</text>
</comment>
<feature type="signal peptide" evidence="9">
    <location>
        <begin position="1"/>
        <end position="19"/>
    </location>
</feature>
<comment type="caution">
    <text evidence="11">The sequence shown here is derived from an EMBL/GenBank/DDBJ whole genome shotgun (WGS) entry which is preliminary data.</text>
</comment>
<evidence type="ECO:0000259" key="10">
    <source>
        <dbReference type="Pfam" id="PF22572"/>
    </source>
</evidence>
<keyword evidence="3" id="KW-0472">Membrane</keyword>
<dbReference type="AlphaFoldDB" id="A0A814EYU1"/>
<accession>A0A814EYU1</accession>
<dbReference type="InterPro" id="IPR054714">
    <property type="entry name" value="GPR158_179_extracellular"/>
</dbReference>
<evidence type="ECO:0000256" key="9">
    <source>
        <dbReference type="SAM" id="SignalP"/>
    </source>
</evidence>
<reference evidence="11" key="1">
    <citation type="submission" date="2021-02" db="EMBL/GenBank/DDBJ databases">
        <authorList>
            <person name="Nowell W R."/>
        </authorList>
    </citation>
    <scope>NUCLEOTIDE SEQUENCE</scope>
</reference>
<organism evidence="11 12">
    <name type="scientific">Adineta ricciae</name>
    <name type="common">Rotifer</name>
    <dbReference type="NCBI Taxonomy" id="249248"/>
    <lineage>
        <taxon>Eukaryota</taxon>
        <taxon>Metazoa</taxon>
        <taxon>Spiralia</taxon>
        <taxon>Gnathifera</taxon>
        <taxon>Rotifera</taxon>
        <taxon>Eurotatoria</taxon>
        <taxon>Bdelloidea</taxon>
        <taxon>Adinetida</taxon>
        <taxon>Adinetidae</taxon>
        <taxon>Adineta</taxon>
    </lineage>
</organism>
<sequence length="1121" mass="131262">MKQILTFFIFIYLLKCIEQQTYSSLNQDPFEYFRKLARDVQNYPQCDFIPPYKIQLDSSFFDVDLRQWQRKKDPPPIHRTLEAFVQLDTLRQSTYFSHILQGNSQAKVPGILYFYLSAAAQLHTLKQLSLINGKSLDAVQSVRYAFDSNEVFRVPWYKIGGSFMNFERPFAVYAFGTESPQHLSIVDIGVGPFATNDYTIRFYEHFNRVYNNPLKTFRTYQEYFNALIQTWLTQTRTDQDDLADWGKETKEYNNLLQFENYFPLPYRSVPQPERTDIIDQRSDFNRVFPYADLVYEYYRDRNYYRYARGWFLNHTQAESNQNALSYGVLPDRIQRNVLLPMFEQARWTGPYIFCPLNPRQWLVSSIQPIWAANHFNYKNPIAFQNNRRYNFAGVTNVELDYIQLDVNQCPGDHMRNFYANSAVCDRNAYCEPLPGFSLQSGGYQCSCHPNFRYPSNIRIPYRPAYDKYNSRLSPVCQPVRLLTQYPTWQVERTKRHQTRRSIARPNLFEKLRSLIFKRPSGCPPWSHIAMLPDEQNDDENIRFINDMTRHVDRIARPFTLQAVRLAHLFSSYLALYRPDRDPANDGFLDRRPDPPLTEQWIESEIMSTGLAYSQLLEIGIYLNGSEYERQNPFQQRGEPLEGQTEFGYRTSVFRQMNYGLSFIRFDENEDKYILNRTLDGSYLNKGTWYDKAMLARSNIETARYSVSMAMRRDILGTQLIKLPTLLYDAPTTGVWFGPYHDCSYTKHTANTMVRWRYSVPIFKEVARLPVGFVSIVFGSNLRWYAINPCDASTGVNAYNGFQGLHKCHRETTECRYQSIPEQETGFDLASYRCVCKPGYEYPFGSMKNYFEGAIIEREYLKMLSGETNAYENMQCRPIDQELEPRYFMSDNYHMKAKRWQIATYTDTWRKNNCLRQLDFAFFFISLCLVMYELNHRNCTEPLNAMLEFDIPHEPLQFVDSTIDGALRDQCSFVAIDTDAPCKEVVGVILNGISQRSAPEELVTYPSEKLALIFSIIDKVSEKHNLFDLYQTDRLFHCDIINVDEKQRGHNLSARLIKASLDKAKQLGVKGASVACTSLFSRKAFMRQGFEVVNELAFSTYGDERLKNMGVHDRCTLLGRKL</sequence>
<keyword evidence="8" id="KW-0807">Transducer</keyword>